<gene>
    <name evidence="2" type="ORF">CYMTET_54611</name>
</gene>
<dbReference type="EMBL" id="LGRX02035355">
    <property type="protein sequence ID" value="KAK3235168.1"/>
    <property type="molecule type" value="Genomic_DNA"/>
</dbReference>
<protein>
    <submittedName>
        <fullName evidence="2">Uncharacterized protein</fullName>
    </submittedName>
</protein>
<organism evidence="2 3">
    <name type="scientific">Cymbomonas tetramitiformis</name>
    <dbReference type="NCBI Taxonomy" id="36881"/>
    <lineage>
        <taxon>Eukaryota</taxon>
        <taxon>Viridiplantae</taxon>
        <taxon>Chlorophyta</taxon>
        <taxon>Pyramimonadophyceae</taxon>
        <taxon>Pyramimonadales</taxon>
        <taxon>Pyramimonadaceae</taxon>
        <taxon>Cymbomonas</taxon>
    </lineage>
</organism>
<accession>A0AAE0BEK0</accession>
<name>A0AAE0BEK0_9CHLO</name>
<evidence type="ECO:0000256" key="1">
    <source>
        <dbReference type="SAM" id="MobiDB-lite"/>
    </source>
</evidence>
<sequence length="276" mass="30043">MGAFPRSAFNLIFEEFLLTELIKQDSDRKPPNQTRVTCTRVIASEHLLEVFLNFGTLGKTNAFKNAVVTKNSIVAVIPPVVLVHTSAGTNTNNSLEKLTFHFGTAVLTTHNSVLFHEGATKFLGTECTGHPFTGTRGNLLTAEQITVAKKRQTILVQGLARRMHAAKVVVKPKLLAAQGISWAAGSEDVLTVRNAYSGPYGATEEGGGPRAVPVEPASPIEDLEDHEVEERVNTSDEEKEAEVVMTPRSRKRARVMQARALAFSSLSKLGAKRNKK</sequence>
<evidence type="ECO:0000313" key="3">
    <source>
        <dbReference type="Proteomes" id="UP001190700"/>
    </source>
</evidence>
<dbReference type="AlphaFoldDB" id="A0AAE0BEK0"/>
<keyword evidence="3" id="KW-1185">Reference proteome</keyword>
<dbReference type="Proteomes" id="UP001190700">
    <property type="component" value="Unassembled WGS sequence"/>
</dbReference>
<reference evidence="2 3" key="1">
    <citation type="journal article" date="2015" name="Genome Biol. Evol.">
        <title>Comparative Genomics of a Bacterivorous Green Alga Reveals Evolutionary Causalities and Consequences of Phago-Mixotrophic Mode of Nutrition.</title>
        <authorList>
            <person name="Burns J.A."/>
            <person name="Paasch A."/>
            <person name="Narechania A."/>
            <person name="Kim E."/>
        </authorList>
    </citation>
    <scope>NUCLEOTIDE SEQUENCE [LARGE SCALE GENOMIC DNA]</scope>
    <source>
        <strain evidence="2 3">PLY_AMNH</strain>
    </source>
</reference>
<evidence type="ECO:0000313" key="2">
    <source>
        <dbReference type="EMBL" id="KAK3235168.1"/>
    </source>
</evidence>
<comment type="caution">
    <text evidence="2">The sequence shown here is derived from an EMBL/GenBank/DDBJ whole genome shotgun (WGS) entry which is preliminary data.</text>
</comment>
<proteinExistence type="predicted"/>
<feature type="region of interest" description="Disordered" evidence="1">
    <location>
        <begin position="219"/>
        <end position="250"/>
    </location>
</feature>